<dbReference type="InterPro" id="IPR025263">
    <property type="entry name" value="YhdP_central"/>
</dbReference>
<organism evidence="2">
    <name type="scientific">marine sediment metagenome</name>
    <dbReference type="NCBI Taxonomy" id="412755"/>
    <lineage>
        <taxon>unclassified sequences</taxon>
        <taxon>metagenomes</taxon>
        <taxon>ecological metagenomes</taxon>
    </lineage>
</organism>
<feature type="non-terminal residue" evidence="2">
    <location>
        <position position="507"/>
    </location>
</feature>
<comment type="caution">
    <text evidence="2">The sequence shown here is derived from an EMBL/GenBank/DDBJ whole genome shotgun (WGS) entry which is preliminary data.</text>
</comment>
<dbReference type="EMBL" id="LAZR01038851">
    <property type="protein sequence ID" value="KKL18485.1"/>
    <property type="molecule type" value="Genomic_DNA"/>
</dbReference>
<feature type="domain" description="YhdP central" evidence="1">
    <location>
        <begin position="2"/>
        <end position="503"/>
    </location>
</feature>
<evidence type="ECO:0000259" key="1">
    <source>
        <dbReference type="Pfam" id="PF13116"/>
    </source>
</evidence>
<evidence type="ECO:0000313" key="2">
    <source>
        <dbReference type="EMBL" id="KKL18485.1"/>
    </source>
</evidence>
<sequence>DISGDSQINLDLTIPLSAGAAGGSYHVDTRLSQVRMALPDSEFAFEQLQGVLSYRNGKGLFSREIKGRFWDEPMIASLVTKQDNLSVDINGRLSRSVLDKFLNLSLDQVFQGKTDVQANVLVPLEDSTSPLRLTMNSQLQGVVINLPAPFGKELDSRRGITSTVEFSDHLDIEVSMGEGIQAHLIQKDGVLVRGLLALDSKQTALPEVGQFMVTGHLEHFSLSEWQSAVSPLLSDAGDTIDSDESLKPVFDIKIDELDVAGLSVEQAMVTGRYQDEGWQIGVNSDLVAGQILIPQDTASPMVLDLERLSLPTPTEAGGDADALDPMSLPHLQLSVKNFSVGNKLFGEASFLMEPQSNGVRISGIDANLLGLQVGGEEYDTSLEWTLEDGRHRTLVDGLLRAGDLGDVMEAWGLPEILDSDEAHFFTEMTWPGRPWEISTTTMKGTMSLQLQKGRFYQAPKGATKQMIRLISLFNFDNWMRRLRLDFSDLFEEGMSYDEMHGGLIFDE</sequence>
<name>A0A0F9BA12_9ZZZZ</name>
<proteinExistence type="predicted"/>
<dbReference type="PANTHER" id="PTHR38690">
    <property type="entry name" value="PROTEASE-RELATED"/>
    <property type="match status" value="1"/>
</dbReference>
<feature type="non-terminal residue" evidence="2">
    <location>
        <position position="1"/>
    </location>
</feature>
<dbReference type="AlphaFoldDB" id="A0A0F9BA12"/>
<protein>
    <recommendedName>
        <fullName evidence="1">YhdP central domain-containing protein</fullName>
    </recommendedName>
</protein>
<reference evidence="2" key="1">
    <citation type="journal article" date="2015" name="Nature">
        <title>Complex archaea that bridge the gap between prokaryotes and eukaryotes.</title>
        <authorList>
            <person name="Spang A."/>
            <person name="Saw J.H."/>
            <person name="Jorgensen S.L."/>
            <person name="Zaremba-Niedzwiedzka K."/>
            <person name="Martijn J."/>
            <person name="Lind A.E."/>
            <person name="van Eijk R."/>
            <person name="Schleper C."/>
            <person name="Guy L."/>
            <person name="Ettema T.J."/>
        </authorList>
    </citation>
    <scope>NUCLEOTIDE SEQUENCE</scope>
</reference>
<dbReference type="InterPro" id="IPR011836">
    <property type="entry name" value="YhdP"/>
</dbReference>
<accession>A0A0F9BA12</accession>
<gene>
    <name evidence="2" type="ORF">LCGC14_2475050</name>
</gene>
<dbReference type="Pfam" id="PF13116">
    <property type="entry name" value="YhdP"/>
    <property type="match status" value="1"/>
</dbReference>
<dbReference type="PANTHER" id="PTHR38690:SF1">
    <property type="entry name" value="PROTEASE"/>
    <property type="match status" value="1"/>
</dbReference>